<keyword evidence="1" id="KW-0040">ANK repeat</keyword>
<dbReference type="InterPro" id="IPR002110">
    <property type="entry name" value="Ankyrin_rpt"/>
</dbReference>
<evidence type="ECO:0000256" key="2">
    <source>
        <dbReference type="SAM" id="SignalP"/>
    </source>
</evidence>
<gene>
    <name evidence="3" type="ORF">C7H09_08090</name>
</gene>
<protein>
    <submittedName>
        <fullName evidence="3">Uncharacterized protein</fullName>
    </submittedName>
</protein>
<feature type="signal peptide" evidence="2">
    <location>
        <begin position="1"/>
        <end position="24"/>
    </location>
</feature>
<dbReference type="AlphaFoldDB" id="A0A2T1KGG0"/>
<dbReference type="InterPro" id="IPR036770">
    <property type="entry name" value="Ankyrin_rpt-contain_sf"/>
</dbReference>
<evidence type="ECO:0000313" key="4">
    <source>
        <dbReference type="Proteomes" id="UP000239866"/>
    </source>
</evidence>
<feature type="chain" id="PRO_5015756190" evidence="2">
    <location>
        <begin position="25"/>
        <end position="175"/>
    </location>
</feature>
<evidence type="ECO:0000313" key="3">
    <source>
        <dbReference type="EMBL" id="PSF09217.1"/>
    </source>
</evidence>
<organism evidence="3 4">
    <name type="scientific">Marinobacter fuscus</name>
    <dbReference type="NCBI Taxonomy" id="2109942"/>
    <lineage>
        <taxon>Bacteria</taxon>
        <taxon>Pseudomonadati</taxon>
        <taxon>Pseudomonadota</taxon>
        <taxon>Gammaproteobacteria</taxon>
        <taxon>Pseudomonadales</taxon>
        <taxon>Marinobacteraceae</taxon>
        <taxon>Marinobacter</taxon>
    </lineage>
</organism>
<dbReference type="EMBL" id="PXNP01000043">
    <property type="protein sequence ID" value="PSF09217.1"/>
    <property type="molecule type" value="Genomic_DNA"/>
</dbReference>
<dbReference type="PROSITE" id="PS50297">
    <property type="entry name" value="ANK_REP_REGION"/>
    <property type="match status" value="1"/>
</dbReference>
<dbReference type="Proteomes" id="UP000239866">
    <property type="component" value="Unassembled WGS sequence"/>
</dbReference>
<dbReference type="PROSITE" id="PS50088">
    <property type="entry name" value="ANK_REPEAT"/>
    <property type="match status" value="1"/>
</dbReference>
<reference evidence="3 4" key="1">
    <citation type="submission" date="2018-03" db="EMBL/GenBank/DDBJ databases">
        <title>Marinobacter brunus sp. nov., a marine bacterium of Gamma-proteobacteria isolated from the surface seawater of the South China Sea.</title>
        <authorList>
            <person name="Cheng H."/>
            <person name="Wu Y.-H."/>
            <person name="Xamxidin M."/>
            <person name="Xu X.-W."/>
        </authorList>
    </citation>
    <scope>NUCLEOTIDE SEQUENCE [LARGE SCALE GENOMIC DNA]</scope>
    <source>
        <strain evidence="3 4">NH169-3</strain>
    </source>
</reference>
<dbReference type="RefSeq" id="WP_106762064.1">
    <property type="nucleotide sequence ID" value="NZ_PXNP01000043.1"/>
</dbReference>
<accession>A0A2T1KGG0</accession>
<dbReference type="SUPFAM" id="SSF48403">
    <property type="entry name" value="Ankyrin repeat"/>
    <property type="match status" value="1"/>
</dbReference>
<keyword evidence="2" id="KW-0732">Signal</keyword>
<comment type="caution">
    <text evidence="3">The sequence shown here is derived from an EMBL/GenBank/DDBJ whole genome shotgun (WGS) entry which is preliminary data.</text>
</comment>
<feature type="repeat" description="ANK" evidence="1">
    <location>
        <begin position="110"/>
        <end position="142"/>
    </location>
</feature>
<dbReference type="Pfam" id="PF12796">
    <property type="entry name" value="Ank_2"/>
    <property type="match status" value="1"/>
</dbReference>
<name>A0A2T1KGG0_9GAMM</name>
<dbReference type="Gene3D" id="1.25.40.20">
    <property type="entry name" value="Ankyrin repeat-containing domain"/>
    <property type="match status" value="1"/>
</dbReference>
<sequence length="175" mass="18795">MKKFVASALALLVMLMIGTAGIMAYNFANAPPVTLIVYMSSENSPAVLKWGAEQALYGFHPSEDEVQQLNMEAGARYAALYSDESQARKILVHFLENGVDVDAIDKNSGSGVTALHSAVLERNSFAVKLLLEHGADASKKGEQGRTPLDFARLLQEKKADADIAEIIISLEEAGG</sequence>
<evidence type="ECO:0000256" key="1">
    <source>
        <dbReference type="PROSITE-ProRule" id="PRU00023"/>
    </source>
</evidence>
<proteinExistence type="predicted"/>
<dbReference type="OrthoDB" id="6261647at2"/>
<keyword evidence="4" id="KW-1185">Reference proteome</keyword>